<dbReference type="AlphaFoldDB" id="A0A1X0R2N6"/>
<dbReference type="SMART" id="SM00027">
    <property type="entry name" value="EH"/>
    <property type="match status" value="1"/>
</dbReference>
<keyword evidence="1 2" id="KW-0728">SH3 domain</keyword>
<dbReference type="InterPro" id="IPR001452">
    <property type="entry name" value="SH3_domain"/>
</dbReference>
<feature type="compositionally biased region" description="Polar residues" evidence="3">
    <location>
        <begin position="182"/>
        <end position="197"/>
    </location>
</feature>
<feature type="compositionally biased region" description="Pro residues" evidence="3">
    <location>
        <begin position="399"/>
        <end position="420"/>
    </location>
</feature>
<feature type="region of interest" description="Disordered" evidence="3">
    <location>
        <begin position="109"/>
        <end position="128"/>
    </location>
</feature>
<dbReference type="PROSITE" id="PS50002">
    <property type="entry name" value="SH3"/>
    <property type="match status" value="1"/>
</dbReference>
<dbReference type="Pfam" id="PF00018">
    <property type="entry name" value="SH3_1"/>
    <property type="match status" value="1"/>
</dbReference>
<dbReference type="PRINTS" id="PR00452">
    <property type="entry name" value="SH3DOMAIN"/>
</dbReference>
<feature type="domain" description="SH3" evidence="4">
    <location>
        <begin position="2"/>
        <end position="64"/>
    </location>
</feature>
<dbReference type="Proteomes" id="UP000242414">
    <property type="component" value="Unassembled WGS sequence"/>
</dbReference>
<feature type="compositionally biased region" description="Low complexity" evidence="3">
    <location>
        <begin position="452"/>
        <end position="462"/>
    </location>
</feature>
<dbReference type="SUPFAM" id="SSF47473">
    <property type="entry name" value="EF-hand"/>
    <property type="match status" value="1"/>
</dbReference>
<dbReference type="VEuPathDB" id="FungiDB:BCV72DRAFT_126939"/>
<dbReference type="InterPro" id="IPR036028">
    <property type="entry name" value="SH3-like_dom_sf"/>
</dbReference>
<feature type="compositionally biased region" description="Polar residues" evidence="3">
    <location>
        <begin position="366"/>
        <end position="385"/>
    </location>
</feature>
<feature type="compositionally biased region" description="Polar residues" evidence="3">
    <location>
        <begin position="299"/>
        <end position="314"/>
    </location>
</feature>
<evidence type="ECO:0000313" key="5">
    <source>
        <dbReference type="EMBL" id="ORE06251.1"/>
    </source>
</evidence>
<feature type="region of interest" description="Disordered" evidence="3">
    <location>
        <begin position="541"/>
        <end position="588"/>
    </location>
</feature>
<dbReference type="InterPro" id="IPR000261">
    <property type="entry name" value="EH_dom"/>
</dbReference>
<feature type="compositionally biased region" description="Basic and acidic residues" evidence="3">
    <location>
        <begin position="169"/>
        <end position="181"/>
    </location>
</feature>
<dbReference type="Gene3D" id="1.10.238.10">
    <property type="entry name" value="EF-hand"/>
    <property type="match status" value="1"/>
</dbReference>
<evidence type="ECO:0000256" key="1">
    <source>
        <dbReference type="ARBA" id="ARBA00022443"/>
    </source>
</evidence>
<dbReference type="SMART" id="SM00326">
    <property type="entry name" value="SH3"/>
    <property type="match status" value="1"/>
</dbReference>
<dbReference type="PANTHER" id="PTHR45929:SF3">
    <property type="entry name" value="JAK PATHWAY SIGNAL TRANSDUCTION ADAPTOR MOLECULE"/>
    <property type="match status" value="1"/>
</dbReference>
<dbReference type="PANTHER" id="PTHR45929">
    <property type="entry name" value="JAK PATHWAY SIGNAL TRANSDUCTION ADAPTOR MOLECULE"/>
    <property type="match status" value="1"/>
</dbReference>
<evidence type="ECO:0000256" key="2">
    <source>
        <dbReference type="PROSITE-ProRule" id="PRU00192"/>
    </source>
</evidence>
<evidence type="ECO:0000259" key="4">
    <source>
        <dbReference type="PROSITE" id="PS50002"/>
    </source>
</evidence>
<protein>
    <recommendedName>
        <fullName evidence="4">SH3 domain-containing protein</fullName>
    </recommendedName>
</protein>
<dbReference type="InterPro" id="IPR050670">
    <property type="entry name" value="STAM"/>
</dbReference>
<dbReference type="Pfam" id="PF12763">
    <property type="entry name" value="EH"/>
    <property type="match status" value="1"/>
</dbReference>
<organism evidence="5">
    <name type="scientific">Rhizopus microsporus var. microsporus</name>
    <dbReference type="NCBI Taxonomy" id="86635"/>
    <lineage>
        <taxon>Eukaryota</taxon>
        <taxon>Fungi</taxon>
        <taxon>Fungi incertae sedis</taxon>
        <taxon>Mucoromycota</taxon>
        <taxon>Mucoromycotina</taxon>
        <taxon>Mucoromycetes</taxon>
        <taxon>Mucorales</taxon>
        <taxon>Mucorineae</taxon>
        <taxon>Rhizopodaceae</taxon>
        <taxon>Rhizopus</taxon>
    </lineage>
</organism>
<evidence type="ECO:0000256" key="3">
    <source>
        <dbReference type="SAM" id="MobiDB-lite"/>
    </source>
</evidence>
<dbReference type="EMBL" id="KV921927">
    <property type="protein sequence ID" value="ORE06251.1"/>
    <property type="molecule type" value="Genomic_DNA"/>
</dbReference>
<accession>A0A1X0R2N6</accession>
<gene>
    <name evidence="5" type="ORF">BCV72DRAFT_126939</name>
</gene>
<reference evidence="5" key="1">
    <citation type="journal article" date="2016" name="Proc. Natl. Acad. Sci. U.S.A.">
        <title>Lipid metabolic changes in an early divergent fungus govern the establishment of a mutualistic symbiosis with endobacteria.</title>
        <authorList>
            <person name="Lastovetsky O.A."/>
            <person name="Gaspar M.L."/>
            <person name="Mondo S.J."/>
            <person name="LaButti K.M."/>
            <person name="Sandor L."/>
            <person name="Grigoriev I.V."/>
            <person name="Henry S.A."/>
            <person name="Pawlowska T.E."/>
        </authorList>
    </citation>
    <scope>NUCLEOTIDE SEQUENCE [LARGE SCALE GENOMIC DNA]</scope>
    <source>
        <strain evidence="5">ATCC 52814</strain>
    </source>
</reference>
<feature type="region of interest" description="Disordered" evidence="3">
    <location>
        <begin position="281"/>
        <end position="474"/>
    </location>
</feature>
<proteinExistence type="predicted"/>
<name>A0A1X0R2N6_RHIZD</name>
<feature type="compositionally biased region" description="Polar residues" evidence="3">
    <location>
        <begin position="549"/>
        <end position="568"/>
    </location>
</feature>
<dbReference type="SUPFAM" id="SSF50044">
    <property type="entry name" value="SH3-domain"/>
    <property type="match status" value="1"/>
</dbReference>
<feature type="region of interest" description="Disordered" evidence="3">
    <location>
        <begin position="154"/>
        <end position="217"/>
    </location>
</feature>
<dbReference type="Gene3D" id="2.30.30.40">
    <property type="entry name" value="SH3 Domains"/>
    <property type="match status" value="1"/>
</dbReference>
<dbReference type="InterPro" id="IPR011992">
    <property type="entry name" value="EF-hand-dom_pair"/>
</dbReference>
<feature type="compositionally biased region" description="Basic and acidic residues" evidence="3">
    <location>
        <begin position="387"/>
        <end position="396"/>
    </location>
</feature>
<dbReference type="OrthoDB" id="1716625at2759"/>
<sequence length="673" mass="73695">MPSKLRMIALYDCTADDIGELSFKEGDILTDVTKSNDEGWYEGRLENSTERGLFPYNFVKPLPESFTADSITTDNVSSGSGKSTVSDSASTAFDTVLSNVYSKKDVKSAKKTHVSAADKGLPQDLPEASTNYNNKLVNGTNRILPIPADKTKDIPGLKFSTPPPTFEKLSYKSTEKQESPTRTRSYSTSFLKSTSDNHGLDRTLRPSQWTSGGKSELEIALSRRSPRSTANLRSEFQTKHGVSTGTGIQLVGLENAKLSTVSRETEEEEEDEGFQLIKPSQLRQKQQLSGPVLPKPVVPTQSASYVAKSSTPSWKKTVDIPQRPTESVGKSAIGTTEPLGNIPAPSNPMPRLPSRPVSAASRKSRNNSQLSSASTPPVLNQQALSFSKEERPESIPEKANPPPILKPKPVLPQPCLPPRPNKTRSASNPPLLQPKPNLTLLENSSGQDTKELNNTTQTTSLSPPTPPRVGAKPSPVLYQQKLQSFVSQKAISPPFSPPTKPTTMTPPSPPRTMLNGQKNGISNLKPSAYLNRARSATNPPYFGQKPTMDCNSPKLTSIPKSSVETKVNPTELKKKVAPPPPPSRPPKSKLAFISDEAKARYEALFDAIHDDGYVDSQTVYKIWIKSKISKDKLARIWKESHPDQKGLLDRHAFVYGMGKIDEILKQHQFEQSV</sequence>